<dbReference type="STRING" id="3641.A0A061FVK5"/>
<accession>A0A061FVK5</accession>
<dbReference type="PANTHER" id="PTHR33107:SF28">
    <property type="entry name" value="CYSTEINE PROTEASE INHIBITOR 8-LIKE"/>
    <property type="match status" value="1"/>
</dbReference>
<evidence type="ECO:0000256" key="1">
    <source>
        <dbReference type="ARBA" id="ARBA00005440"/>
    </source>
</evidence>
<dbReference type="AlphaFoldDB" id="A0A061FVK5"/>
<dbReference type="Pfam" id="PF00197">
    <property type="entry name" value="Kunitz_legume"/>
    <property type="match status" value="1"/>
</dbReference>
<feature type="chain" id="PRO_5001598666" evidence="2">
    <location>
        <begin position="27"/>
        <end position="219"/>
    </location>
</feature>
<dbReference type="OMA" id="KFCETTT"/>
<dbReference type="PANTHER" id="PTHR33107">
    <property type="entry name" value="KUNITZ TRYPSIN INHIBITOR 2"/>
    <property type="match status" value="1"/>
</dbReference>
<proteinExistence type="inferred from homology"/>
<sequence>MKTATAVVLLLFAFTSKSYFFGVARADESPVLDSDGDELRTGVEYYVVSAIWGAGGGGLALGRVTGQSCPEIVVQRGSDDDGLPVIFSNADGKDGVVRLSTDVNIEFVPIRDRLCLTSTVWKLDDYDPSTGKWWVTTDGVKGDPGHNTLTSWFKIENAGALGYKFRFCPSVCDSCIHLCNDFGRHGHDGQVRLALSENGWPWIFKKARNSIKQVVNAKH</sequence>
<protein>
    <submittedName>
        <fullName evidence="3">21 kDa seed protein</fullName>
    </submittedName>
</protein>
<evidence type="ECO:0000256" key="2">
    <source>
        <dbReference type="SAM" id="SignalP"/>
    </source>
</evidence>
<dbReference type="eggNOG" id="ENOG502QWSQ">
    <property type="taxonomic scope" value="Eukaryota"/>
</dbReference>
<dbReference type="Gene3D" id="2.80.10.50">
    <property type="match status" value="1"/>
</dbReference>
<dbReference type="Gramene" id="EOY21251">
    <property type="protein sequence ID" value="EOY21251"/>
    <property type="gene ID" value="TCM_012673"/>
</dbReference>
<dbReference type="PROSITE" id="PS00283">
    <property type="entry name" value="SOYBEAN_KUNITZ"/>
    <property type="match status" value="1"/>
</dbReference>
<evidence type="ECO:0000313" key="3">
    <source>
        <dbReference type="EMBL" id="EOY21251.1"/>
    </source>
</evidence>
<dbReference type="SMART" id="SM00452">
    <property type="entry name" value="STI"/>
    <property type="match status" value="1"/>
</dbReference>
<keyword evidence="2" id="KW-0732">Signal</keyword>
<feature type="signal peptide" evidence="2">
    <location>
        <begin position="1"/>
        <end position="26"/>
    </location>
</feature>
<dbReference type="InterPro" id="IPR011065">
    <property type="entry name" value="Kunitz_inhibitor_STI-like_sf"/>
</dbReference>
<dbReference type="InParanoid" id="A0A061FVK5"/>
<dbReference type="HOGENOM" id="CLU_090145_1_0_1"/>
<dbReference type="InterPro" id="IPR002160">
    <property type="entry name" value="Prot_inh_Kunz-lg"/>
</dbReference>
<dbReference type="MEROPS" id="I03.030"/>
<dbReference type="GO" id="GO:0004866">
    <property type="term" value="F:endopeptidase inhibitor activity"/>
    <property type="evidence" value="ECO:0007669"/>
    <property type="project" value="InterPro"/>
</dbReference>
<reference evidence="3 4" key="1">
    <citation type="journal article" date="2013" name="Genome Biol.">
        <title>The genome sequence of the most widely cultivated cacao type and its use to identify candidate genes regulating pod color.</title>
        <authorList>
            <person name="Motamayor J.C."/>
            <person name="Mockaitis K."/>
            <person name="Schmutz J."/>
            <person name="Haiminen N."/>
            <person name="Iii D.L."/>
            <person name="Cornejo O."/>
            <person name="Findley S.D."/>
            <person name="Zheng P."/>
            <person name="Utro F."/>
            <person name="Royaert S."/>
            <person name="Saski C."/>
            <person name="Jenkins J."/>
            <person name="Podicheti R."/>
            <person name="Zhao M."/>
            <person name="Scheffler B.E."/>
            <person name="Stack J.C."/>
            <person name="Feltus F.A."/>
            <person name="Mustiga G.M."/>
            <person name="Amores F."/>
            <person name="Phillips W."/>
            <person name="Marelli J.P."/>
            <person name="May G.D."/>
            <person name="Shapiro H."/>
            <person name="Ma J."/>
            <person name="Bustamante C.D."/>
            <person name="Schnell R.J."/>
            <person name="Main D."/>
            <person name="Gilbert D."/>
            <person name="Parida L."/>
            <person name="Kuhn D.N."/>
        </authorList>
    </citation>
    <scope>NUCLEOTIDE SEQUENCE [LARGE SCALE GENOMIC DNA]</scope>
    <source>
        <strain evidence="4">cv. Matina 1-6</strain>
    </source>
</reference>
<gene>
    <name evidence="3" type="ORF">TCM_012673</name>
</gene>
<evidence type="ECO:0000313" key="4">
    <source>
        <dbReference type="Proteomes" id="UP000026915"/>
    </source>
</evidence>
<keyword evidence="4" id="KW-1185">Reference proteome</keyword>
<dbReference type="PRINTS" id="PR00291">
    <property type="entry name" value="KUNITZINHBTR"/>
</dbReference>
<name>A0A061FVK5_THECC</name>
<dbReference type="EMBL" id="CM001881">
    <property type="protein sequence ID" value="EOY21251.1"/>
    <property type="molecule type" value="Genomic_DNA"/>
</dbReference>
<dbReference type="CDD" id="cd23370">
    <property type="entry name" value="beta-trefoil_STI_MkMLP-like"/>
    <property type="match status" value="1"/>
</dbReference>
<dbReference type="Proteomes" id="UP000026915">
    <property type="component" value="Chromosome 3"/>
</dbReference>
<comment type="similarity">
    <text evidence="1">Belongs to the protease inhibitor I3 (leguminous Kunitz-type inhibitor) family.</text>
</comment>
<dbReference type="SUPFAM" id="SSF50386">
    <property type="entry name" value="STI-like"/>
    <property type="match status" value="1"/>
</dbReference>
<organism evidence="3 4">
    <name type="scientific">Theobroma cacao</name>
    <name type="common">Cacao</name>
    <name type="synonym">Cocoa</name>
    <dbReference type="NCBI Taxonomy" id="3641"/>
    <lineage>
        <taxon>Eukaryota</taxon>
        <taxon>Viridiplantae</taxon>
        <taxon>Streptophyta</taxon>
        <taxon>Embryophyta</taxon>
        <taxon>Tracheophyta</taxon>
        <taxon>Spermatophyta</taxon>
        <taxon>Magnoliopsida</taxon>
        <taxon>eudicotyledons</taxon>
        <taxon>Gunneridae</taxon>
        <taxon>Pentapetalae</taxon>
        <taxon>rosids</taxon>
        <taxon>malvids</taxon>
        <taxon>Malvales</taxon>
        <taxon>Malvaceae</taxon>
        <taxon>Byttnerioideae</taxon>
        <taxon>Theobroma</taxon>
    </lineage>
</organism>